<evidence type="ECO:0000256" key="1">
    <source>
        <dbReference type="SAM" id="MobiDB-lite"/>
    </source>
</evidence>
<dbReference type="Proteomes" id="UP000070444">
    <property type="component" value="Unassembled WGS sequence"/>
</dbReference>
<dbReference type="OrthoDB" id="244495at2759"/>
<dbReference type="Pfam" id="PF08613">
    <property type="entry name" value="Cyclin"/>
    <property type="match status" value="1"/>
</dbReference>
<dbReference type="PANTHER" id="PTHR15615:SF108">
    <property type="entry name" value="PROTEIN CNPPD1"/>
    <property type="match status" value="1"/>
</dbReference>
<dbReference type="EMBL" id="KQ964489">
    <property type="protein sequence ID" value="KXN70937.1"/>
    <property type="molecule type" value="Genomic_DNA"/>
</dbReference>
<dbReference type="AlphaFoldDB" id="A0A137P7E2"/>
<protein>
    <recommendedName>
        <fullName evidence="4">Cyclin N-terminal domain-containing protein</fullName>
    </recommendedName>
</protein>
<accession>A0A137P7E2</accession>
<dbReference type="GO" id="GO:0019901">
    <property type="term" value="F:protein kinase binding"/>
    <property type="evidence" value="ECO:0007669"/>
    <property type="project" value="InterPro"/>
</dbReference>
<gene>
    <name evidence="2" type="ORF">CONCODRAFT_78618</name>
</gene>
<dbReference type="CDD" id="cd20557">
    <property type="entry name" value="CYCLIN_ScPCL1-like"/>
    <property type="match status" value="1"/>
</dbReference>
<dbReference type="PANTHER" id="PTHR15615">
    <property type="match status" value="1"/>
</dbReference>
<evidence type="ECO:0008006" key="4">
    <source>
        <dbReference type="Google" id="ProtNLM"/>
    </source>
</evidence>
<name>A0A137P7E2_CONC2</name>
<reference evidence="2 3" key="1">
    <citation type="journal article" date="2015" name="Genome Biol. Evol.">
        <title>Phylogenomic analyses indicate that early fungi evolved digesting cell walls of algal ancestors of land plants.</title>
        <authorList>
            <person name="Chang Y."/>
            <person name="Wang S."/>
            <person name="Sekimoto S."/>
            <person name="Aerts A.L."/>
            <person name="Choi C."/>
            <person name="Clum A."/>
            <person name="LaButti K.M."/>
            <person name="Lindquist E.A."/>
            <person name="Yee Ngan C."/>
            <person name="Ohm R.A."/>
            <person name="Salamov A.A."/>
            <person name="Grigoriev I.V."/>
            <person name="Spatafora J.W."/>
            <person name="Berbee M.L."/>
        </authorList>
    </citation>
    <scope>NUCLEOTIDE SEQUENCE [LARGE SCALE GENOMIC DNA]</scope>
    <source>
        <strain evidence="2 3">NRRL 28638</strain>
    </source>
</reference>
<sequence length="375" mass="43293">MYCSREASQHGVYQALQYSNNYCYAPITNPTNPVGLHNASNTSLITLYGNFTYHSIRALFKEHLKFNQEPSLPGFQSCNQQQLSLKYFCHRFFNSVNCDHPSIVITTLQYLDRIVKSRPNWVGIKTEIDLFLVSFVLSTKYLLDVNILNSVWCDYIKIPVKEFNQLERSVLQAFGHVLTIDSQLYDHYANQFCKLGQWPTSMASSLRFNLDQFEDHPNRFTYHQPTLNILDNAPQTPPSSKLEHLSYEDTPPEGEAFGDPLSYRALFHLNPIITMPQFSTGFTQQTAKSLYNSYDVDQASYDMNTMNMSLQYPYSHNTLNPAYYSTGYYPAITTSFGTLSQSHQIFGAHTNNSWSITHKPPMMQYPYQYPPIPYY</sequence>
<evidence type="ECO:0000313" key="2">
    <source>
        <dbReference type="EMBL" id="KXN70937.1"/>
    </source>
</evidence>
<proteinExistence type="predicted"/>
<dbReference type="InterPro" id="IPR013922">
    <property type="entry name" value="Cyclin_PHO80-like"/>
</dbReference>
<organism evidence="2 3">
    <name type="scientific">Conidiobolus coronatus (strain ATCC 28846 / CBS 209.66 / NRRL 28638)</name>
    <name type="common">Delacroixia coronata</name>
    <dbReference type="NCBI Taxonomy" id="796925"/>
    <lineage>
        <taxon>Eukaryota</taxon>
        <taxon>Fungi</taxon>
        <taxon>Fungi incertae sedis</taxon>
        <taxon>Zoopagomycota</taxon>
        <taxon>Entomophthoromycotina</taxon>
        <taxon>Entomophthoromycetes</taxon>
        <taxon>Entomophthorales</taxon>
        <taxon>Ancylistaceae</taxon>
        <taxon>Conidiobolus</taxon>
    </lineage>
</organism>
<evidence type="ECO:0000313" key="3">
    <source>
        <dbReference type="Proteomes" id="UP000070444"/>
    </source>
</evidence>
<keyword evidence="3" id="KW-1185">Reference proteome</keyword>
<dbReference type="Gene3D" id="1.10.472.10">
    <property type="entry name" value="Cyclin-like"/>
    <property type="match status" value="1"/>
</dbReference>
<feature type="region of interest" description="Disordered" evidence="1">
    <location>
        <begin position="232"/>
        <end position="253"/>
    </location>
</feature>